<dbReference type="Proteomes" id="UP000823736">
    <property type="component" value="Unassembled WGS sequence"/>
</dbReference>
<name>A0A8T4GYS2_9EURY</name>
<dbReference type="AlphaFoldDB" id="A0A8T4GYS2"/>
<dbReference type="Pfam" id="PF26418">
    <property type="entry name" value="DUF8113"/>
    <property type="match status" value="1"/>
</dbReference>
<dbReference type="EMBL" id="JAGGLC010000006">
    <property type="protein sequence ID" value="MBP1988146.1"/>
    <property type="molecule type" value="Genomic_DNA"/>
</dbReference>
<evidence type="ECO:0000313" key="4">
    <source>
        <dbReference type="Proteomes" id="UP000823736"/>
    </source>
</evidence>
<reference evidence="3" key="1">
    <citation type="submission" date="2021-03" db="EMBL/GenBank/DDBJ databases">
        <title>Genomic Encyclopedia of Type Strains, Phase IV (KMG-IV): sequencing the most valuable type-strain genomes for metagenomic binning, comparative biology and taxonomic classification.</title>
        <authorList>
            <person name="Goeker M."/>
        </authorList>
    </citation>
    <scope>NUCLEOTIDE SEQUENCE</scope>
    <source>
        <strain evidence="3">DSM 26232</strain>
    </source>
</reference>
<accession>A0A8T4GYS2</accession>
<organism evidence="3 4">
    <name type="scientific">Halolamina salifodinae</name>
    <dbReference type="NCBI Taxonomy" id="1202767"/>
    <lineage>
        <taxon>Archaea</taxon>
        <taxon>Methanobacteriati</taxon>
        <taxon>Methanobacteriota</taxon>
        <taxon>Stenosarchaea group</taxon>
        <taxon>Halobacteria</taxon>
        <taxon>Halobacteriales</taxon>
        <taxon>Haloferacaceae</taxon>
    </lineage>
</organism>
<evidence type="ECO:0000313" key="3">
    <source>
        <dbReference type="EMBL" id="MBP1988146.1"/>
    </source>
</evidence>
<keyword evidence="4" id="KW-1185">Reference proteome</keyword>
<sequence>MADNHDGNDGNADAESTGGETDDEAFARRVEEARDLIGEDATAFYVGVVREGREVDSTFAQEADDPQQEGMQALSLLASHIRLVSDEAGVDYTTVAADAVTLAEQLDESE</sequence>
<feature type="domain" description="DUF8113" evidence="2">
    <location>
        <begin position="21"/>
        <end position="108"/>
    </location>
</feature>
<protein>
    <recommendedName>
        <fullName evidence="2">DUF8113 domain-containing protein</fullName>
    </recommendedName>
</protein>
<feature type="region of interest" description="Disordered" evidence="1">
    <location>
        <begin position="1"/>
        <end position="24"/>
    </location>
</feature>
<dbReference type="OrthoDB" id="312428at2157"/>
<dbReference type="InterPro" id="IPR058426">
    <property type="entry name" value="DUF8113"/>
</dbReference>
<proteinExistence type="predicted"/>
<gene>
    <name evidence="3" type="ORF">J2753_002658</name>
</gene>
<dbReference type="RefSeq" id="WP_209492490.1">
    <property type="nucleotide sequence ID" value="NZ_JAGGLC010000006.1"/>
</dbReference>
<comment type="caution">
    <text evidence="3">The sequence shown here is derived from an EMBL/GenBank/DDBJ whole genome shotgun (WGS) entry which is preliminary data.</text>
</comment>
<evidence type="ECO:0000256" key="1">
    <source>
        <dbReference type="SAM" id="MobiDB-lite"/>
    </source>
</evidence>
<evidence type="ECO:0000259" key="2">
    <source>
        <dbReference type="Pfam" id="PF26418"/>
    </source>
</evidence>